<reference evidence="3" key="1">
    <citation type="submission" date="2011-01" db="EMBL/GenBank/DDBJ databases">
        <authorList>
            <person name="Muzny D."/>
            <person name="Qin X."/>
            <person name="Buhay C."/>
            <person name="Dugan-Rocha S."/>
            <person name="Ding Y."/>
            <person name="Chen G."/>
            <person name="Hawes A."/>
            <person name="Holder M."/>
            <person name="Jhangiani S."/>
            <person name="Johnson A."/>
            <person name="Khan Z."/>
            <person name="Li Z."/>
            <person name="Liu W."/>
            <person name="Liu X."/>
            <person name="Perez L."/>
            <person name="Shen H."/>
            <person name="Wang Q."/>
            <person name="Watt J."/>
            <person name="Xi L."/>
            <person name="Xin Y."/>
            <person name="Zhou J."/>
            <person name="Deng J."/>
            <person name="Jiang H."/>
            <person name="Liu Y."/>
            <person name="Qu J."/>
            <person name="Song X.-Z."/>
            <person name="Zhang L."/>
            <person name="Villasana D."/>
            <person name="Johnson A."/>
            <person name="Liu J."/>
            <person name="Liyanage D."/>
            <person name="Lorensuhewa L."/>
            <person name="Robinson T."/>
            <person name="Song A."/>
            <person name="Song B.-B."/>
            <person name="Dinh H."/>
            <person name="Thornton R."/>
            <person name="Coyle M."/>
            <person name="Francisco L."/>
            <person name="Jackson L."/>
            <person name="Javaid M."/>
            <person name="Korchina V."/>
            <person name="Kovar C."/>
            <person name="Mata R."/>
            <person name="Mathew T."/>
            <person name="Ngo R."/>
            <person name="Nguyen L."/>
            <person name="Nguyen N."/>
            <person name="Okwuonu G."/>
            <person name="Ongeri F."/>
            <person name="Pham C."/>
            <person name="Simmons D."/>
            <person name="Wilczek-Boney K."/>
            <person name="Hale W."/>
            <person name="Jakkamsetti A."/>
            <person name="Pham P."/>
            <person name="Ruth R."/>
            <person name="San Lucas F."/>
            <person name="Warren J."/>
            <person name="Zhang J."/>
            <person name="Zhao Z."/>
            <person name="Zhou C."/>
            <person name="Zhu D."/>
            <person name="Lee S."/>
            <person name="Bess C."/>
            <person name="Blankenburg K."/>
            <person name="Forbes L."/>
            <person name="Fu Q."/>
            <person name="Gubbala S."/>
            <person name="Hirani K."/>
            <person name="Jayaseelan J.C."/>
            <person name="Lara F."/>
            <person name="Munidasa M."/>
            <person name="Palculict T."/>
            <person name="Patil S."/>
            <person name="Pu L.-L."/>
            <person name="Saada N."/>
            <person name="Tang L."/>
            <person name="Weissenberger G."/>
            <person name="Zhu Y."/>
            <person name="Hemphill L."/>
            <person name="Shang Y."/>
            <person name="Youmans B."/>
            <person name="Ayvaz T."/>
            <person name="Ross M."/>
            <person name="Santibanez J."/>
            <person name="Aqrawi P."/>
            <person name="Gross S."/>
            <person name="Joshi V."/>
            <person name="Fowler G."/>
            <person name="Nazareth L."/>
            <person name="Reid J."/>
            <person name="Worley K."/>
            <person name="Petrosino J."/>
            <person name="Highlander S."/>
            <person name="Gibbs R."/>
        </authorList>
    </citation>
    <scope>NUCLEOTIDE SEQUENCE [LARGE SCALE GENOMIC DNA]</scope>
    <source>
        <strain evidence="3">ATCC 33269</strain>
    </source>
</reference>
<keyword evidence="1" id="KW-0732">Signal</keyword>
<dbReference type="HOGENOM" id="CLU_040885_0_0_10"/>
<feature type="domain" description="DUF6850" evidence="2">
    <location>
        <begin position="46"/>
        <end position="503"/>
    </location>
</feature>
<sequence>MNGIRLIIIALAMQTSAAFASVADTTAAVEHYSLWHDVLQESRQNPVFMLDAYARSYSELGLYADYKHANRPLLYEVGKGNLLWGAAAKSYIRLSKRTSVWGSASYRTGRKYAVKWNSTSDYLLLRPYVMGDTLGGDLHNERYTFSGGYAVQLGKLALGASIDFRAEHEYRTTDPRMRGISTDMTLRGGAKYALGDYEAGIGVGGTFYKQTNDVKFFREAGVIPEYQMSGLGADYERFSGSNRSAYYKSTGVLTDIALRPIADRSGIYVTANYRFAPYKRILPSLNSLPLSTLYLTDGAVTAGWKHEGNIGWSVFGGISHEGRKGDEHIAGSPSGSEYRTIATLTMYHSRLNDYHAGGACSLGSGTGLTIELRGGYQDFASDYVSPERKMSFSKAYGALDAQWIRAFGNITQLVWNLHTAFYANTRKAITMPYATMDEARTDLVNHTYEALTANYAVAGTDVRLFFAPKKWKGYGAFVSFSGGYTGNETYHSLSLKCSAGITF</sequence>
<evidence type="ECO:0000313" key="3">
    <source>
        <dbReference type="EMBL" id="EFZ36899.1"/>
    </source>
</evidence>
<protein>
    <submittedName>
        <fullName evidence="3">Outer membrane insertion signal domain protein</fullName>
    </submittedName>
</protein>
<proteinExistence type="predicted"/>
<keyword evidence="4" id="KW-1185">Reference proteome</keyword>
<evidence type="ECO:0000256" key="1">
    <source>
        <dbReference type="SAM" id="SignalP"/>
    </source>
</evidence>
<dbReference type="EMBL" id="AEPE02000005">
    <property type="protein sequence ID" value="EFZ36899.1"/>
    <property type="molecule type" value="Genomic_DNA"/>
</dbReference>
<comment type="caution">
    <text evidence="3">The sequence shown here is derived from an EMBL/GenBank/DDBJ whole genome shotgun (WGS) entry which is preliminary data.</text>
</comment>
<evidence type="ECO:0000259" key="2">
    <source>
        <dbReference type="Pfam" id="PF21012"/>
    </source>
</evidence>
<feature type="signal peptide" evidence="1">
    <location>
        <begin position="1"/>
        <end position="20"/>
    </location>
</feature>
<organism evidence="3 4">
    <name type="scientific">Hoylesella oralis ATCC 33269</name>
    <dbReference type="NCBI Taxonomy" id="873533"/>
    <lineage>
        <taxon>Bacteria</taxon>
        <taxon>Pseudomonadati</taxon>
        <taxon>Bacteroidota</taxon>
        <taxon>Bacteroidia</taxon>
        <taxon>Bacteroidales</taxon>
        <taxon>Prevotellaceae</taxon>
        <taxon>Hoylesella</taxon>
    </lineage>
</organism>
<feature type="chain" id="PRO_5003223954" evidence="1">
    <location>
        <begin position="21"/>
        <end position="503"/>
    </location>
</feature>
<dbReference type="Pfam" id="PF21012">
    <property type="entry name" value="DUF6850"/>
    <property type="match status" value="1"/>
</dbReference>
<dbReference type="Proteomes" id="UP000005580">
    <property type="component" value="Unassembled WGS sequence"/>
</dbReference>
<dbReference type="InterPro" id="IPR049236">
    <property type="entry name" value="DUF6850"/>
</dbReference>
<dbReference type="eggNOG" id="ENOG502ZBFN">
    <property type="taxonomic scope" value="Bacteria"/>
</dbReference>
<dbReference type="RefSeq" id="WP_004369987.1">
    <property type="nucleotide sequence ID" value="NZ_GL833119.1"/>
</dbReference>
<gene>
    <name evidence="3" type="ORF">HMPREF0663_11812</name>
</gene>
<evidence type="ECO:0000313" key="4">
    <source>
        <dbReference type="Proteomes" id="UP000005580"/>
    </source>
</evidence>
<dbReference type="STRING" id="28134.SAMN05444288_1449"/>
<name>E7RRL1_9BACT</name>
<accession>E7RRL1</accession>
<dbReference type="AlphaFoldDB" id="E7RRL1"/>